<name>A0ABU3G208_9GAMM</name>
<dbReference type="Pfam" id="PF01381">
    <property type="entry name" value="HTH_3"/>
    <property type="match status" value="1"/>
</dbReference>
<dbReference type="PROSITE" id="PS50943">
    <property type="entry name" value="HTH_CROC1"/>
    <property type="match status" value="1"/>
</dbReference>
<dbReference type="SUPFAM" id="SSF47413">
    <property type="entry name" value="lambda repressor-like DNA-binding domains"/>
    <property type="match status" value="1"/>
</dbReference>
<dbReference type="EMBL" id="JAUOES010000018">
    <property type="protein sequence ID" value="MDT3281664.1"/>
    <property type="molecule type" value="Genomic_DNA"/>
</dbReference>
<dbReference type="InterPro" id="IPR010982">
    <property type="entry name" value="Lambda_DNA-bd_dom_sf"/>
</dbReference>
<comment type="caution">
    <text evidence="2">The sequence shown here is derived from an EMBL/GenBank/DDBJ whole genome shotgun (WGS) entry which is preliminary data.</text>
</comment>
<evidence type="ECO:0000259" key="1">
    <source>
        <dbReference type="PROSITE" id="PS50943"/>
    </source>
</evidence>
<dbReference type="Gene3D" id="1.10.260.40">
    <property type="entry name" value="lambda repressor-like DNA-binding domains"/>
    <property type="match status" value="1"/>
</dbReference>
<dbReference type="CDD" id="cd00093">
    <property type="entry name" value="HTH_XRE"/>
    <property type="match status" value="1"/>
</dbReference>
<protein>
    <submittedName>
        <fullName evidence="2">Helix-turn-helix transcriptional regulator</fullName>
    </submittedName>
</protein>
<organism evidence="2 3">
    <name type="scientific">Shewanella scandinavica</name>
    <dbReference type="NCBI Taxonomy" id="3063538"/>
    <lineage>
        <taxon>Bacteria</taxon>
        <taxon>Pseudomonadati</taxon>
        <taxon>Pseudomonadota</taxon>
        <taxon>Gammaproteobacteria</taxon>
        <taxon>Alteromonadales</taxon>
        <taxon>Shewanellaceae</taxon>
        <taxon>Shewanella</taxon>
    </lineage>
</organism>
<sequence>MSNRSAIILKTGRGIRGFSQHEVAEIYGVDRRTYQRWESGKSNVPSNHFLAILDDVFHLSIEQITEVANEAI</sequence>
<evidence type="ECO:0000313" key="2">
    <source>
        <dbReference type="EMBL" id="MDT3281664.1"/>
    </source>
</evidence>
<dbReference type="RefSeq" id="WP_115335513.1">
    <property type="nucleotide sequence ID" value="NZ_JAUOES010000018.1"/>
</dbReference>
<gene>
    <name evidence="2" type="ORF">Q4Q50_15375</name>
</gene>
<evidence type="ECO:0000313" key="3">
    <source>
        <dbReference type="Proteomes" id="UP001249505"/>
    </source>
</evidence>
<accession>A0ABU3G208</accession>
<dbReference type="Proteomes" id="UP001249505">
    <property type="component" value="Unassembled WGS sequence"/>
</dbReference>
<reference evidence="2 3" key="1">
    <citation type="submission" date="2023-07" db="EMBL/GenBank/DDBJ databases">
        <title>Novel Shewanella species isolated from Baltic Sea sediments.</title>
        <authorList>
            <person name="Martin-Rodriguez A.J."/>
        </authorList>
    </citation>
    <scope>NUCLEOTIDE SEQUENCE [LARGE SCALE GENOMIC DNA]</scope>
    <source>
        <strain evidence="2 3">SP2S1-2</strain>
    </source>
</reference>
<dbReference type="SMART" id="SM00530">
    <property type="entry name" value="HTH_XRE"/>
    <property type="match status" value="1"/>
</dbReference>
<proteinExistence type="predicted"/>
<feature type="domain" description="HTH cro/C1-type" evidence="1">
    <location>
        <begin position="9"/>
        <end position="64"/>
    </location>
</feature>
<dbReference type="InterPro" id="IPR001387">
    <property type="entry name" value="Cro/C1-type_HTH"/>
</dbReference>
<keyword evidence="3" id="KW-1185">Reference proteome</keyword>